<dbReference type="GO" id="GO:0016491">
    <property type="term" value="F:oxidoreductase activity"/>
    <property type="evidence" value="ECO:0007669"/>
    <property type="project" value="UniProtKB-KW"/>
</dbReference>
<keyword evidence="1" id="KW-0732">Signal</keyword>
<feature type="chain" id="PRO_5041408480" evidence="1">
    <location>
        <begin position="23"/>
        <end position="371"/>
    </location>
</feature>
<dbReference type="PANTHER" id="PTHR19328:SF75">
    <property type="entry name" value="ALDOSE SUGAR DEHYDROGENASE YLII"/>
    <property type="match status" value="1"/>
</dbReference>
<dbReference type="EC" id="1.1.5.-" evidence="3"/>
<keyword evidence="3" id="KW-0560">Oxidoreductase</keyword>
<protein>
    <submittedName>
        <fullName evidence="3">PQQ-dependent sugar dehydrogenase</fullName>
        <ecNumber evidence="3">1.1.5.-</ecNumber>
    </submittedName>
</protein>
<evidence type="ECO:0000259" key="2">
    <source>
        <dbReference type="Pfam" id="PF07995"/>
    </source>
</evidence>
<dbReference type="InterPro" id="IPR011042">
    <property type="entry name" value="6-blade_b-propeller_TolB-like"/>
</dbReference>
<reference evidence="3 4" key="1">
    <citation type="submission" date="2023-08" db="EMBL/GenBank/DDBJ databases">
        <title>Comparative genomics and taxonomic characterization of three novel marine species of genus Marivirga.</title>
        <authorList>
            <person name="Muhammad N."/>
            <person name="Kim S.-G."/>
        </authorList>
    </citation>
    <scope>NUCLEOTIDE SEQUENCE [LARGE SCALE GENOMIC DNA]</scope>
    <source>
        <strain evidence="3 4">BDSF4-3</strain>
    </source>
</reference>
<dbReference type="InterPro" id="IPR011041">
    <property type="entry name" value="Quinoprot_gluc/sorb_DH_b-prop"/>
</dbReference>
<feature type="signal peptide" evidence="1">
    <location>
        <begin position="1"/>
        <end position="22"/>
    </location>
</feature>
<keyword evidence="4" id="KW-1185">Reference proteome</keyword>
<dbReference type="KEGG" id="msaa:QYS49_04225"/>
<dbReference type="PROSITE" id="PS51257">
    <property type="entry name" value="PROKAR_LIPOPROTEIN"/>
    <property type="match status" value="1"/>
</dbReference>
<proteinExistence type="predicted"/>
<dbReference type="SUPFAM" id="SSF50952">
    <property type="entry name" value="Soluble quinoprotein glucose dehydrogenase"/>
    <property type="match status" value="1"/>
</dbReference>
<dbReference type="EMBL" id="CP129971">
    <property type="protein sequence ID" value="WKK76527.1"/>
    <property type="molecule type" value="Genomic_DNA"/>
</dbReference>
<gene>
    <name evidence="3" type="ORF">QYS49_04225</name>
</gene>
<dbReference type="RefSeq" id="WP_308350328.1">
    <property type="nucleotide sequence ID" value="NZ_CP129971.1"/>
</dbReference>
<evidence type="ECO:0000313" key="3">
    <source>
        <dbReference type="EMBL" id="WKK76527.1"/>
    </source>
</evidence>
<accession>A0AA49GH13</accession>
<dbReference type="Pfam" id="PF07995">
    <property type="entry name" value="GSDH"/>
    <property type="match status" value="1"/>
</dbReference>
<evidence type="ECO:0000256" key="1">
    <source>
        <dbReference type="SAM" id="SignalP"/>
    </source>
</evidence>
<feature type="domain" description="Glucose/Sorbosone dehydrogenase" evidence="2">
    <location>
        <begin position="42"/>
        <end position="365"/>
    </location>
</feature>
<organism evidence="3 4">
    <name type="scientific">Marivirga salinarum</name>
    <dbReference type="NCBI Taxonomy" id="3059078"/>
    <lineage>
        <taxon>Bacteria</taxon>
        <taxon>Pseudomonadati</taxon>
        <taxon>Bacteroidota</taxon>
        <taxon>Cytophagia</taxon>
        <taxon>Cytophagales</taxon>
        <taxon>Marivirgaceae</taxon>
        <taxon>Marivirga</taxon>
    </lineage>
</organism>
<sequence length="371" mass="41685">MKNSIILSTFIFSFLLVISCQAEPDKETVAVDFEVVTIADGLNNPWGMAWLPDGRMLVTEIKGEILIIENDKYSGKKLKGVPEVYANNQGGLLDIQLHPDYESNGWIYFSFSKPGDGGGSTAIMRAKLEGENLVNKELIYESFPKTRSGIHFGSRIDFKDGYIFFTIGERGEMDNAQSVGNPYGKVHRLHENGDVPEDNPFVKIPDAVHSIWSYGHRNPQGMQFHPQTGELWSHEHGPKGGDELNIVKKGKNYGWPEISYGIDYDGSIITDETEKEGMMQPVHYWDPSIAPCGMTFVSSDRYPEWKNNILMGSLKFQYLNRVVLDDKGNYVEEEKLLEGIGRVRHVAESPDGFIYVAVEGPGKIVKLMPKK</sequence>
<dbReference type="Gene3D" id="2.120.10.30">
    <property type="entry name" value="TolB, C-terminal domain"/>
    <property type="match status" value="1"/>
</dbReference>
<evidence type="ECO:0000313" key="4">
    <source>
        <dbReference type="Proteomes" id="UP001230496"/>
    </source>
</evidence>
<dbReference type="Proteomes" id="UP001230496">
    <property type="component" value="Chromosome"/>
</dbReference>
<dbReference type="InterPro" id="IPR012938">
    <property type="entry name" value="Glc/Sorbosone_DH"/>
</dbReference>
<dbReference type="AlphaFoldDB" id="A0AA49GH13"/>
<name>A0AA49GH13_9BACT</name>
<dbReference type="PANTHER" id="PTHR19328">
    <property type="entry name" value="HEDGEHOG-INTERACTING PROTEIN"/>
    <property type="match status" value="1"/>
</dbReference>